<accession>A0A2T7NHK2</accession>
<gene>
    <name evidence="1" type="ORF">C0Q70_18780</name>
</gene>
<reference evidence="1 2" key="1">
    <citation type="submission" date="2018-04" db="EMBL/GenBank/DDBJ databases">
        <title>The genome of golden apple snail Pomacea canaliculata provides insight into stress tolerance and invasive adaptation.</title>
        <authorList>
            <person name="Liu C."/>
            <person name="Liu B."/>
            <person name="Ren Y."/>
            <person name="Zhang Y."/>
            <person name="Wang H."/>
            <person name="Li S."/>
            <person name="Jiang F."/>
            <person name="Yin L."/>
            <person name="Zhang G."/>
            <person name="Qian W."/>
            <person name="Fan W."/>
        </authorList>
    </citation>
    <scope>NUCLEOTIDE SEQUENCE [LARGE SCALE GENOMIC DNA]</scope>
    <source>
        <strain evidence="1">SZHN2017</strain>
        <tissue evidence="1">Muscle</tissue>
    </source>
</reference>
<proteinExistence type="predicted"/>
<dbReference type="Proteomes" id="UP000245119">
    <property type="component" value="Linkage Group LG12"/>
</dbReference>
<evidence type="ECO:0000313" key="1">
    <source>
        <dbReference type="EMBL" id="PVD20622.1"/>
    </source>
</evidence>
<comment type="caution">
    <text evidence="1">The sequence shown here is derived from an EMBL/GenBank/DDBJ whole genome shotgun (WGS) entry which is preliminary data.</text>
</comment>
<protein>
    <submittedName>
        <fullName evidence="1">Uncharacterized protein</fullName>
    </submittedName>
</protein>
<organism evidence="1 2">
    <name type="scientific">Pomacea canaliculata</name>
    <name type="common">Golden apple snail</name>
    <dbReference type="NCBI Taxonomy" id="400727"/>
    <lineage>
        <taxon>Eukaryota</taxon>
        <taxon>Metazoa</taxon>
        <taxon>Spiralia</taxon>
        <taxon>Lophotrochozoa</taxon>
        <taxon>Mollusca</taxon>
        <taxon>Gastropoda</taxon>
        <taxon>Caenogastropoda</taxon>
        <taxon>Architaenioglossa</taxon>
        <taxon>Ampullarioidea</taxon>
        <taxon>Ampullariidae</taxon>
        <taxon>Pomacea</taxon>
    </lineage>
</organism>
<name>A0A2T7NHK2_POMCA</name>
<keyword evidence="2" id="KW-1185">Reference proteome</keyword>
<dbReference type="AlphaFoldDB" id="A0A2T7NHK2"/>
<sequence>MTKEREIAHPGCWKLGKYLLSAWGAQWYLVAFTARSDAALDTSCPSVAVPPTNVLRERFPLECLPGESTPFTTRCRQRLQPTRAPSIAQIKGKYASLFTLPIVSL</sequence>
<dbReference type="EMBL" id="PZQS01000012">
    <property type="protein sequence ID" value="PVD20622.1"/>
    <property type="molecule type" value="Genomic_DNA"/>
</dbReference>
<evidence type="ECO:0000313" key="2">
    <source>
        <dbReference type="Proteomes" id="UP000245119"/>
    </source>
</evidence>